<dbReference type="RefSeq" id="WP_309261269.1">
    <property type="nucleotide sequence ID" value="NZ_JARUHG010000001.1"/>
</dbReference>
<sequence length="291" mass="30863">MRSKLFVPGSRPELFVKAMDGAADALSFDLEDSVAEAGKADARAQLARFLGSDIARASDKAIIVRTNAQDSPHFVEDLLALAGARVDLLNVPKVESADDVWHAVDAIERNLGRGEGVPGLLVNIETPKGLRMAAEIAAAHPLVAGLQLGLGDLFEPFGIARHRAENVHAAMFAVRIAAAQAGVFACDSAHPDFRDDAGFRAEAELARGLGFVGKSCIHPRQVEWANAIFRVGEAELAAARRIVDAAQAAHAEGRGAFSVDGRMVDPPFLRRAEAIVAAAARQIPPAMESNR</sequence>
<dbReference type="Pfam" id="PF03328">
    <property type="entry name" value="HpcH_HpaI"/>
    <property type="match status" value="1"/>
</dbReference>
<evidence type="ECO:0000256" key="3">
    <source>
        <dbReference type="ARBA" id="ARBA00022842"/>
    </source>
</evidence>
<feature type="domain" description="HpcH/HpaI aldolase/citrate lyase" evidence="4">
    <location>
        <begin position="2"/>
        <end position="219"/>
    </location>
</feature>
<comment type="cofactor">
    <cofactor evidence="1">
        <name>Mg(2+)</name>
        <dbReference type="ChEBI" id="CHEBI:18420"/>
    </cofactor>
</comment>
<comment type="caution">
    <text evidence="5">The sequence shown here is derived from an EMBL/GenBank/DDBJ whole genome shotgun (WGS) entry which is preliminary data.</text>
</comment>
<dbReference type="SUPFAM" id="SSF51621">
    <property type="entry name" value="Phosphoenolpyruvate/pyruvate domain"/>
    <property type="match status" value="1"/>
</dbReference>
<evidence type="ECO:0000256" key="1">
    <source>
        <dbReference type="ARBA" id="ARBA00001946"/>
    </source>
</evidence>
<organism evidence="5 6">
    <name type="scientific">Lysobacter arvi</name>
    <dbReference type="NCBI Taxonomy" id="3038776"/>
    <lineage>
        <taxon>Bacteria</taxon>
        <taxon>Pseudomonadati</taxon>
        <taxon>Pseudomonadota</taxon>
        <taxon>Gammaproteobacteria</taxon>
        <taxon>Lysobacterales</taxon>
        <taxon>Lysobacteraceae</taxon>
        <taxon>Lysobacter</taxon>
    </lineage>
</organism>
<keyword evidence="6" id="KW-1185">Reference proteome</keyword>
<evidence type="ECO:0000313" key="6">
    <source>
        <dbReference type="Proteomes" id="UP001233535"/>
    </source>
</evidence>
<evidence type="ECO:0000256" key="2">
    <source>
        <dbReference type="ARBA" id="ARBA00022723"/>
    </source>
</evidence>
<dbReference type="PIRSF" id="PIRSF015582">
    <property type="entry name" value="Cit_lyase_B"/>
    <property type="match status" value="1"/>
</dbReference>
<keyword evidence="5" id="KW-0456">Lyase</keyword>
<dbReference type="InterPro" id="IPR011206">
    <property type="entry name" value="Citrate_lyase_beta/mcl1/mcl2"/>
</dbReference>
<dbReference type="Proteomes" id="UP001233535">
    <property type="component" value="Unassembled WGS sequence"/>
</dbReference>
<accession>A0ABU1CAC4</accession>
<dbReference type="GO" id="GO:0016829">
    <property type="term" value="F:lyase activity"/>
    <property type="evidence" value="ECO:0007669"/>
    <property type="project" value="UniProtKB-KW"/>
</dbReference>
<keyword evidence="3" id="KW-0460">Magnesium</keyword>
<dbReference type="EMBL" id="JARUHG010000001">
    <property type="protein sequence ID" value="MDR0182111.1"/>
    <property type="molecule type" value="Genomic_DNA"/>
</dbReference>
<dbReference type="InterPro" id="IPR040442">
    <property type="entry name" value="Pyrv_kinase-like_dom_sf"/>
</dbReference>
<dbReference type="PANTHER" id="PTHR32308">
    <property type="entry name" value="LYASE BETA SUBUNIT, PUTATIVE (AFU_ORTHOLOGUE AFUA_4G13030)-RELATED"/>
    <property type="match status" value="1"/>
</dbReference>
<reference evidence="5 6" key="1">
    <citation type="submission" date="2023-04" db="EMBL/GenBank/DDBJ databases">
        <title>Lysobacter sp. strain UC isolated from soil sample.</title>
        <authorList>
            <person name="Choksket S."/>
            <person name="Harshvardhan F."/>
            <person name="Rana R."/>
            <person name="Patil P.B."/>
            <person name="Korpole S."/>
        </authorList>
    </citation>
    <scope>NUCLEOTIDE SEQUENCE [LARGE SCALE GENOMIC DNA]</scope>
    <source>
        <strain evidence="5 6">UC</strain>
    </source>
</reference>
<keyword evidence="2" id="KW-0479">Metal-binding</keyword>
<dbReference type="InterPro" id="IPR005000">
    <property type="entry name" value="Aldolase/citrate-lyase_domain"/>
</dbReference>
<name>A0ABU1CAC4_9GAMM</name>
<dbReference type="Gene3D" id="3.20.20.60">
    <property type="entry name" value="Phosphoenolpyruvate-binding domains"/>
    <property type="match status" value="1"/>
</dbReference>
<proteinExistence type="predicted"/>
<gene>
    <name evidence="5" type="ORF">P8609_03890</name>
</gene>
<dbReference type="InterPro" id="IPR015813">
    <property type="entry name" value="Pyrv/PenolPyrv_kinase-like_dom"/>
</dbReference>
<protein>
    <submittedName>
        <fullName evidence="5">CoA ester lyase</fullName>
    </submittedName>
</protein>
<dbReference type="PANTHER" id="PTHR32308:SF10">
    <property type="entry name" value="CITRATE LYASE SUBUNIT BETA"/>
    <property type="match status" value="1"/>
</dbReference>
<evidence type="ECO:0000313" key="5">
    <source>
        <dbReference type="EMBL" id="MDR0182111.1"/>
    </source>
</evidence>
<evidence type="ECO:0000259" key="4">
    <source>
        <dbReference type="Pfam" id="PF03328"/>
    </source>
</evidence>